<protein>
    <submittedName>
        <fullName evidence="3">NUDIX hydrolase</fullName>
    </submittedName>
</protein>
<dbReference type="EMBL" id="RCZP01000007">
    <property type="protein sequence ID" value="TPG57783.1"/>
    <property type="molecule type" value="Genomic_DNA"/>
</dbReference>
<evidence type="ECO:0000259" key="2">
    <source>
        <dbReference type="Pfam" id="PF00293"/>
    </source>
</evidence>
<sequence>MSEGSKPALNREELQALEAILAKLSGRGAGLPAPLFRFVTEVSATANVDLLVRDRQRRVLLAWREDAFGAGWHVPGGIIRHREEIAHRVAACARDEFGCEATVAAGPVAVIQIFDGRGHTISLCFPTTLLGEPGRRVVAAGETPAAGDLCWFPSLPERLYPSHLVYRELLDALDHERLGEGAPLFTQHAGGRDAEQRSPEGGIDAAPLA</sequence>
<keyword evidence="3" id="KW-0378">Hydrolase</keyword>
<accession>A0A502GAR2</accession>
<dbReference type="InterPro" id="IPR015797">
    <property type="entry name" value="NUDIX_hydrolase-like_dom_sf"/>
</dbReference>
<dbReference type="Gene3D" id="3.90.79.10">
    <property type="entry name" value="Nucleoside Triphosphate Pyrophosphohydrolase"/>
    <property type="match status" value="1"/>
</dbReference>
<keyword evidence="4" id="KW-1185">Reference proteome</keyword>
<evidence type="ECO:0000313" key="3">
    <source>
        <dbReference type="EMBL" id="TPG57783.1"/>
    </source>
</evidence>
<dbReference type="GO" id="GO:0016787">
    <property type="term" value="F:hydrolase activity"/>
    <property type="evidence" value="ECO:0007669"/>
    <property type="project" value="UniProtKB-KW"/>
</dbReference>
<reference evidence="3 4" key="1">
    <citation type="journal article" date="2019" name="Environ. Microbiol.">
        <title>Species interactions and distinct microbial communities in high Arctic permafrost affected cryosols are associated with the CH4 and CO2 gas fluxes.</title>
        <authorList>
            <person name="Altshuler I."/>
            <person name="Hamel J."/>
            <person name="Turney S."/>
            <person name="Magnuson E."/>
            <person name="Levesque R."/>
            <person name="Greer C."/>
            <person name="Whyte L.G."/>
        </authorList>
    </citation>
    <scope>NUCLEOTIDE SEQUENCE [LARGE SCALE GENOMIC DNA]</scope>
    <source>
        <strain evidence="3 4">S9.3B</strain>
    </source>
</reference>
<comment type="caution">
    <text evidence="3">The sequence shown here is derived from an EMBL/GenBank/DDBJ whole genome shotgun (WGS) entry which is preliminary data.</text>
</comment>
<dbReference type="RefSeq" id="WP_140882705.1">
    <property type="nucleotide sequence ID" value="NZ_RCZP01000007.1"/>
</dbReference>
<dbReference type="SUPFAM" id="SSF55811">
    <property type="entry name" value="Nudix"/>
    <property type="match status" value="1"/>
</dbReference>
<proteinExistence type="predicted"/>
<organism evidence="3 4">
    <name type="scientific">Muricoccus nepalensis</name>
    <dbReference type="NCBI Taxonomy" id="1854500"/>
    <lineage>
        <taxon>Bacteria</taxon>
        <taxon>Pseudomonadati</taxon>
        <taxon>Pseudomonadota</taxon>
        <taxon>Alphaproteobacteria</taxon>
        <taxon>Acetobacterales</taxon>
        <taxon>Roseomonadaceae</taxon>
        <taxon>Muricoccus</taxon>
    </lineage>
</organism>
<dbReference type="OrthoDB" id="542521at2"/>
<feature type="domain" description="Nudix hydrolase" evidence="2">
    <location>
        <begin position="46"/>
        <end position="153"/>
    </location>
</feature>
<dbReference type="Pfam" id="PF00293">
    <property type="entry name" value="NUDIX"/>
    <property type="match status" value="1"/>
</dbReference>
<gene>
    <name evidence="3" type="ORF">EAH89_10185</name>
</gene>
<dbReference type="InterPro" id="IPR000086">
    <property type="entry name" value="NUDIX_hydrolase_dom"/>
</dbReference>
<dbReference type="AlphaFoldDB" id="A0A502GAR2"/>
<evidence type="ECO:0000313" key="4">
    <source>
        <dbReference type="Proteomes" id="UP000317078"/>
    </source>
</evidence>
<dbReference type="Proteomes" id="UP000317078">
    <property type="component" value="Unassembled WGS sequence"/>
</dbReference>
<evidence type="ECO:0000256" key="1">
    <source>
        <dbReference type="SAM" id="MobiDB-lite"/>
    </source>
</evidence>
<feature type="region of interest" description="Disordered" evidence="1">
    <location>
        <begin position="184"/>
        <end position="209"/>
    </location>
</feature>
<name>A0A502GAR2_9PROT</name>